<dbReference type="InterPro" id="IPR002937">
    <property type="entry name" value="Amino_oxidase"/>
</dbReference>
<dbReference type="EC" id="1.3.5.5" evidence="2"/>
<evidence type="ECO:0000313" key="2">
    <source>
        <dbReference type="EMBL" id="TWT95836.1"/>
    </source>
</evidence>
<organism evidence="2 3">
    <name type="scientific">Botrimarina colliarenosi</name>
    <dbReference type="NCBI Taxonomy" id="2528001"/>
    <lineage>
        <taxon>Bacteria</taxon>
        <taxon>Pseudomonadati</taxon>
        <taxon>Planctomycetota</taxon>
        <taxon>Planctomycetia</taxon>
        <taxon>Pirellulales</taxon>
        <taxon>Lacipirellulaceae</taxon>
        <taxon>Botrimarina</taxon>
    </lineage>
</organism>
<dbReference type="RefSeq" id="WP_197526562.1">
    <property type="nucleotide sequence ID" value="NZ_SJPR01000004.1"/>
</dbReference>
<dbReference type="GO" id="GO:0016491">
    <property type="term" value="F:oxidoreductase activity"/>
    <property type="evidence" value="ECO:0007669"/>
    <property type="project" value="UniProtKB-KW"/>
</dbReference>
<protein>
    <submittedName>
        <fullName evidence="2">15-cis-phytoene desaturase</fullName>
        <ecNumber evidence="2">1.3.5.5</ecNumber>
    </submittedName>
</protein>
<dbReference type="Pfam" id="PF01593">
    <property type="entry name" value="Amino_oxidase"/>
    <property type="match status" value="1"/>
</dbReference>
<dbReference type="PANTHER" id="PTHR42923:SF46">
    <property type="entry name" value="AMINE OXIDASE"/>
    <property type="match status" value="1"/>
</dbReference>
<keyword evidence="3" id="KW-1185">Reference proteome</keyword>
<dbReference type="AlphaFoldDB" id="A0A5C6A8U8"/>
<dbReference type="InterPro" id="IPR036188">
    <property type="entry name" value="FAD/NAD-bd_sf"/>
</dbReference>
<evidence type="ECO:0000259" key="1">
    <source>
        <dbReference type="Pfam" id="PF01593"/>
    </source>
</evidence>
<feature type="domain" description="Amine oxidase" evidence="1">
    <location>
        <begin position="34"/>
        <end position="405"/>
    </location>
</feature>
<dbReference type="Gene3D" id="3.50.50.60">
    <property type="entry name" value="FAD/NAD(P)-binding domain"/>
    <property type="match status" value="1"/>
</dbReference>
<sequence>MKTIEAHPAPPVASPRVAAENRQHWAVVGGGMLGLALAHELTKRGKRVTVLEASPELGGLASPWELHDEETGRDVTWDRHYHVTLLSDTRLRQLLAEIGLAEDLQWVETKTGFYSGGKMHSMSSTLEFLTFPPLRLFEKFRLGMTIFGASKIRNWRRLEQIPVTDWLRKWSGRGAFEKVWLPLLKAKLGDAHTRVSAAFIWAHISRMYAARRTGHKKEMFGYVRGGYPRILQTLAETLEENGVDILTDAAVAEASAKPAGGVAVRLADGSSLDFDQVAFTTPSPVIARAVPGMSEEERTRHFGVEYLGIVCASLLLRKPITDYYVTNITDGWVPLTAVIEMTTIVDPDELGGRYLVYLPKYCPADDRLFDRTDDELREEWLAALEKMHPHFSRDDVVAMRFSRVRSVMALPTIRYSERLPSVATGVPGVWAVNSAQILKGNLNVNETIQVADEALAGPLAAALV</sequence>
<dbReference type="Gene3D" id="3.90.660.20">
    <property type="entry name" value="Protoporphyrinogen oxidase, mitochondrial, domain 2"/>
    <property type="match status" value="1"/>
</dbReference>
<reference evidence="2 3" key="1">
    <citation type="submission" date="2019-02" db="EMBL/GenBank/DDBJ databases">
        <title>Deep-cultivation of Planctomycetes and their phenomic and genomic characterization uncovers novel biology.</title>
        <authorList>
            <person name="Wiegand S."/>
            <person name="Jogler M."/>
            <person name="Boedeker C."/>
            <person name="Pinto D."/>
            <person name="Vollmers J."/>
            <person name="Rivas-Marin E."/>
            <person name="Kohn T."/>
            <person name="Peeters S.H."/>
            <person name="Heuer A."/>
            <person name="Rast P."/>
            <person name="Oberbeckmann S."/>
            <person name="Bunk B."/>
            <person name="Jeske O."/>
            <person name="Meyerdierks A."/>
            <person name="Storesund J.E."/>
            <person name="Kallscheuer N."/>
            <person name="Luecker S."/>
            <person name="Lage O.M."/>
            <person name="Pohl T."/>
            <person name="Merkel B.J."/>
            <person name="Hornburger P."/>
            <person name="Mueller R.-W."/>
            <person name="Bruemmer F."/>
            <person name="Labrenz M."/>
            <person name="Spormann A.M."/>
            <person name="Op Den Camp H."/>
            <person name="Overmann J."/>
            <person name="Amann R."/>
            <person name="Jetten M.S.M."/>
            <person name="Mascher T."/>
            <person name="Medema M.H."/>
            <person name="Devos D.P."/>
            <person name="Kaster A.-K."/>
            <person name="Ovreas L."/>
            <person name="Rohde M."/>
            <person name="Galperin M.Y."/>
            <person name="Jogler C."/>
        </authorList>
    </citation>
    <scope>NUCLEOTIDE SEQUENCE [LARGE SCALE GENOMIC DNA]</scope>
    <source>
        <strain evidence="2 3">Pla108</strain>
    </source>
</reference>
<dbReference type="Proteomes" id="UP000317421">
    <property type="component" value="Unassembled WGS sequence"/>
</dbReference>
<proteinExistence type="predicted"/>
<dbReference type="PANTHER" id="PTHR42923">
    <property type="entry name" value="PROTOPORPHYRINOGEN OXIDASE"/>
    <property type="match status" value="1"/>
</dbReference>
<evidence type="ECO:0000313" key="3">
    <source>
        <dbReference type="Proteomes" id="UP000317421"/>
    </source>
</evidence>
<accession>A0A5C6A8U8</accession>
<dbReference type="PRINTS" id="PR00419">
    <property type="entry name" value="ADXRDTASE"/>
</dbReference>
<dbReference type="SUPFAM" id="SSF51905">
    <property type="entry name" value="FAD/NAD(P)-binding domain"/>
    <property type="match status" value="1"/>
</dbReference>
<dbReference type="InterPro" id="IPR050464">
    <property type="entry name" value="Zeta_carotene_desat/Oxidored"/>
</dbReference>
<gene>
    <name evidence="2" type="primary">pds</name>
    <name evidence="2" type="ORF">Pla108_29130</name>
</gene>
<dbReference type="EMBL" id="SJPR01000004">
    <property type="protein sequence ID" value="TWT95836.1"/>
    <property type="molecule type" value="Genomic_DNA"/>
</dbReference>
<keyword evidence="2" id="KW-0560">Oxidoreductase</keyword>
<dbReference type="Gene3D" id="1.10.3110.10">
    <property type="entry name" value="protoporphyrinogen ix oxidase, domain 3"/>
    <property type="match status" value="1"/>
</dbReference>
<name>A0A5C6A8U8_9BACT</name>
<comment type="caution">
    <text evidence="2">The sequence shown here is derived from an EMBL/GenBank/DDBJ whole genome shotgun (WGS) entry which is preliminary data.</text>
</comment>
<dbReference type="NCBIfam" id="NF005560">
    <property type="entry name" value="PRK07233.1"/>
    <property type="match status" value="1"/>
</dbReference>